<gene>
    <name evidence="2" type="ORF">K469DRAFT_722805</name>
</gene>
<reference evidence="2" key="1">
    <citation type="journal article" date="2020" name="Stud. Mycol.">
        <title>101 Dothideomycetes genomes: a test case for predicting lifestyles and emergence of pathogens.</title>
        <authorList>
            <person name="Haridas S."/>
            <person name="Albert R."/>
            <person name="Binder M."/>
            <person name="Bloem J."/>
            <person name="Labutti K."/>
            <person name="Salamov A."/>
            <person name="Andreopoulos B."/>
            <person name="Baker S."/>
            <person name="Barry K."/>
            <person name="Bills G."/>
            <person name="Bluhm B."/>
            <person name="Cannon C."/>
            <person name="Castanera R."/>
            <person name="Culley D."/>
            <person name="Daum C."/>
            <person name="Ezra D."/>
            <person name="Gonzalez J."/>
            <person name="Henrissat B."/>
            <person name="Kuo A."/>
            <person name="Liang C."/>
            <person name="Lipzen A."/>
            <person name="Lutzoni F."/>
            <person name="Magnuson J."/>
            <person name="Mondo S."/>
            <person name="Nolan M."/>
            <person name="Ohm R."/>
            <person name="Pangilinan J."/>
            <person name="Park H.-J."/>
            <person name="Ramirez L."/>
            <person name="Alfaro M."/>
            <person name="Sun H."/>
            <person name="Tritt A."/>
            <person name="Yoshinaga Y."/>
            <person name="Zwiers L.-H."/>
            <person name="Turgeon B."/>
            <person name="Goodwin S."/>
            <person name="Spatafora J."/>
            <person name="Crous P."/>
            <person name="Grigoriev I."/>
        </authorList>
    </citation>
    <scope>NUCLEOTIDE SEQUENCE</scope>
    <source>
        <strain evidence="2">CBS 207.26</strain>
    </source>
</reference>
<protein>
    <submittedName>
        <fullName evidence="2">Uncharacterized protein</fullName>
    </submittedName>
</protein>
<feature type="compositionally biased region" description="Polar residues" evidence="1">
    <location>
        <begin position="331"/>
        <end position="342"/>
    </location>
</feature>
<feature type="compositionally biased region" description="Polar residues" evidence="1">
    <location>
        <begin position="236"/>
        <end position="259"/>
    </location>
</feature>
<feature type="compositionally biased region" description="Pro residues" evidence="1">
    <location>
        <begin position="71"/>
        <end position="88"/>
    </location>
</feature>
<feature type="region of interest" description="Disordered" evidence="1">
    <location>
        <begin position="211"/>
        <end position="285"/>
    </location>
</feature>
<feature type="compositionally biased region" description="Polar residues" evidence="1">
    <location>
        <begin position="354"/>
        <end position="374"/>
    </location>
</feature>
<sequence length="543" mass="57645">MLLTLSKPAKSEFEFKTHDYSPPFSSSTPARFSPKLSGGSLPSLPASASSTMGTPHRGLPPPAAMTLPDPGRGPPPIPPPMGQLPPAPSQWQGAEEGMKNWLIAKAEEDKRKQEEEKTRQEGLRLEQRKIEQSMLRESMQGGIPPHLVPMIFAGIGGGNLANISLDWLQQYVAQLQTAQQQQQQPQSQALGQSQVSPELRRESRLISQTQSGVYGVAPQTPQSVLPPTSVLPGQPLATQPQHAAFSTTQYASGNMSPTSRARAAQTPGHVGAPTSAPRPPTQSQLPRLTTNEIHIQQPPAAQTSVQQLQQSQSAQQEQSSPSIYFHHWVPPTSQEKSSSGNPPATPSGKYKASPSFQSRQRTASHASDPDYTSSPKKRKAQGGHQAPPPPTSAPQPHTSPSFSHVSTSSASTPGRRGHTRTRSDASGRGPESHSASVSRRGTISGHGHAEAGAQKPDASSVNAEQRFQQPPGGSEGQQLPQQHGQGYHALQQRNDGLGSGQQARAASPSAIQGETGQSAQHQHLAGLERGSVPTSPKREAGGQ</sequence>
<dbReference type="AlphaFoldDB" id="A0A6A6EWN3"/>
<feature type="compositionally biased region" description="Polar residues" evidence="1">
    <location>
        <begin position="457"/>
        <end position="468"/>
    </location>
</feature>
<feature type="compositionally biased region" description="Basic and acidic residues" evidence="1">
    <location>
        <begin position="9"/>
        <end position="19"/>
    </location>
</feature>
<dbReference type="InterPro" id="IPR021216">
    <property type="entry name" value="DUF2722"/>
</dbReference>
<organism evidence="2 3">
    <name type="scientific">Zopfia rhizophila CBS 207.26</name>
    <dbReference type="NCBI Taxonomy" id="1314779"/>
    <lineage>
        <taxon>Eukaryota</taxon>
        <taxon>Fungi</taxon>
        <taxon>Dikarya</taxon>
        <taxon>Ascomycota</taxon>
        <taxon>Pezizomycotina</taxon>
        <taxon>Dothideomycetes</taxon>
        <taxon>Dothideomycetes incertae sedis</taxon>
        <taxon>Zopfiaceae</taxon>
        <taxon>Zopfia</taxon>
    </lineage>
</organism>
<feature type="compositionally biased region" description="Low complexity" evidence="1">
    <location>
        <begin position="302"/>
        <end position="322"/>
    </location>
</feature>
<dbReference type="Pfam" id="PF10846">
    <property type="entry name" value="DUF2722"/>
    <property type="match status" value="1"/>
</dbReference>
<dbReference type="EMBL" id="ML994610">
    <property type="protein sequence ID" value="KAF2195681.1"/>
    <property type="molecule type" value="Genomic_DNA"/>
</dbReference>
<dbReference type="Proteomes" id="UP000800200">
    <property type="component" value="Unassembled WGS sequence"/>
</dbReference>
<evidence type="ECO:0000256" key="1">
    <source>
        <dbReference type="SAM" id="MobiDB-lite"/>
    </source>
</evidence>
<keyword evidence="3" id="KW-1185">Reference proteome</keyword>
<feature type="compositionally biased region" description="Low complexity" evidence="1">
    <location>
        <begin position="33"/>
        <end position="50"/>
    </location>
</feature>
<feature type="compositionally biased region" description="Polar residues" evidence="1">
    <location>
        <begin position="500"/>
        <end position="521"/>
    </location>
</feature>
<dbReference type="OrthoDB" id="20105at2759"/>
<name>A0A6A6EWN3_9PEZI</name>
<evidence type="ECO:0000313" key="2">
    <source>
        <dbReference type="EMBL" id="KAF2195681.1"/>
    </source>
</evidence>
<feature type="compositionally biased region" description="Low complexity" evidence="1">
    <location>
        <begin position="394"/>
        <end position="413"/>
    </location>
</feature>
<feature type="region of interest" description="Disordered" evidence="1">
    <location>
        <begin position="1"/>
        <end position="93"/>
    </location>
</feature>
<accession>A0A6A6EWN3</accession>
<evidence type="ECO:0000313" key="3">
    <source>
        <dbReference type="Proteomes" id="UP000800200"/>
    </source>
</evidence>
<feature type="region of interest" description="Disordered" evidence="1">
    <location>
        <begin position="299"/>
        <end position="543"/>
    </location>
</feature>
<proteinExistence type="predicted"/>